<evidence type="ECO:0000259" key="9">
    <source>
        <dbReference type="PROSITE" id="PS51253"/>
    </source>
</evidence>
<feature type="region of interest" description="Disordered" evidence="6">
    <location>
        <begin position="199"/>
        <end position="322"/>
    </location>
</feature>
<keyword evidence="3 5" id="KW-0539">Nucleus</keyword>
<dbReference type="Gene3D" id="1.10.10.60">
    <property type="entry name" value="Homeodomain-like"/>
    <property type="match status" value="1"/>
</dbReference>
<dbReference type="SMART" id="SM00389">
    <property type="entry name" value="HOX"/>
    <property type="match status" value="1"/>
</dbReference>
<evidence type="ECO:0000256" key="3">
    <source>
        <dbReference type="ARBA" id="ARBA00023242"/>
    </source>
</evidence>
<dbReference type="PROSITE" id="PS50071">
    <property type="entry name" value="HOMEOBOX_2"/>
    <property type="match status" value="1"/>
</dbReference>
<feature type="compositionally biased region" description="Basic residues" evidence="6">
    <location>
        <begin position="311"/>
        <end position="322"/>
    </location>
</feature>
<dbReference type="EMBL" id="JAAOAK010000314">
    <property type="protein sequence ID" value="KAF5674599.1"/>
    <property type="molecule type" value="Genomic_DNA"/>
</dbReference>
<evidence type="ECO:0000256" key="6">
    <source>
        <dbReference type="SAM" id="MobiDB-lite"/>
    </source>
</evidence>
<feature type="domain" description="HTH CENPB-type" evidence="9">
    <location>
        <begin position="713"/>
        <end position="787"/>
    </location>
</feature>
<dbReference type="GO" id="GO:0008270">
    <property type="term" value="F:zinc ion binding"/>
    <property type="evidence" value="ECO:0007669"/>
    <property type="project" value="UniProtKB-KW"/>
</dbReference>
<dbReference type="SMART" id="SM00355">
    <property type="entry name" value="ZnF_C2H2"/>
    <property type="match status" value="3"/>
</dbReference>
<dbReference type="GO" id="GO:0003677">
    <property type="term" value="F:DNA binding"/>
    <property type="evidence" value="ECO:0007669"/>
    <property type="project" value="UniProtKB-UniRule"/>
</dbReference>
<dbReference type="PROSITE" id="PS50157">
    <property type="entry name" value="ZINC_FINGER_C2H2_2"/>
    <property type="match status" value="1"/>
</dbReference>
<evidence type="ECO:0008006" key="12">
    <source>
        <dbReference type="Google" id="ProtNLM"/>
    </source>
</evidence>
<feature type="compositionally biased region" description="Low complexity" evidence="6">
    <location>
        <begin position="255"/>
        <end position="299"/>
    </location>
</feature>
<protein>
    <recommendedName>
        <fullName evidence="12">Monocarboxylate transporter 4</fullName>
    </recommendedName>
</protein>
<dbReference type="GO" id="GO:0006355">
    <property type="term" value="P:regulation of DNA-templated transcription"/>
    <property type="evidence" value="ECO:0007669"/>
    <property type="project" value="InterPro"/>
</dbReference>
<reference evidence="10 11" key="1">
    <citation type="submission" date="2020-05" db="EMBL/GenBank/DDBJ databases">
        <title>Identification and distribution of gene clusters putatively required for synthesis of sphingolipid metabolism inhibitors in phylogenetically diverse species of the filamentous fungus Fusarium.</title>
        <authorList>
            <person name="Kim H.-S."/>
            <person name="Busman M."/>
            <person name="Brown D.W."/>
            <person name="Divon H."/>
            <person name="Uhlig S."/>
            <person name="Proctor R.H."/>
        </authorList>
    </citation>
    <scope>NUCLEOTIDE SEQUENCE [LARGE SCALE GENOMIC DNA]</scope>
    <source>
        <strain evidence="10 11">NRRL 25311</strain>
    </source>
</reference>
<dbReference type="CDD" id="cd00086">
    <property type="entry name" value="homeodomain"/>
    <property type="match status" value="1"/>
</dbReference>
<dbReference type="GO" id="GO:0005634">
    <property type="term" value="C:nucleus"/>
    <property type="evidence" value="ECO:0007669"/>
    <property type="project" value="UniProtKB-SubCell"/>
</dbReference>
<dbReference type="Proteomes" id="UP000562682">
    <property type="component" value="Unassembled WGS sequence"/>
</dbReference>
<feature type="DNA-binding region" description="Homeobox" evidence="5">
    <location>
        <begin position="141"/>
        <end position="203"/>
    </location>
</feature>
<name>A0A8H5WYF1_9HYPO</name>
<keyword evidence="2 5" id="KW-0371">Homeobox</keyword>
<feature type="domain" description="C2H2-type" evidence="8">
    <location>
        <begin position="337"/>
        <end position="360"/>
    </location>
</feature>
<evidence type="ECO:0000256" key="1">
    <source>
        <dbReference type="ARBA" id="ARBA00023125"/>
    </source>
</evidence>
<dbReference type="PANTHER" id="PTHR11850">
    <property type="entry name" value="HOMEOBOX PROTEIN TRANSCRIPTION FACTORS"/>
    <property type="match status" value="1"/>
</dbReference>
<proteinExistence type="predicted"/>
<dbReference type="InterPro" id="IPR009057">
    <property type="entry name" value="Homeodomain-like_sf"/>
</dbReference>
<feature type="region of interest" description="Disordered" evidence="6">
    <location>
        <begin position="1"/>
        <end position="20"/>
    </location>
</feature>
<dbReference type="InterPro" id="IPR008422">
    <property type="entry name" value="KN_HD"/>
</dbReference>
<sequence>MSTSSPNSTNHNAGEQLPIPDTPTLHKLSYFQVWSRHISENEDIFSDLAFLDVEQSCSFDDQLDYWLQAPPAEPTEQETSPSGNIDSHQLLDYDISHSGLAFGSLVPDVLHLPSAPVNNGDYAATSTSSMGEGTSQSSRQTGKLGARFTQNTVKILRNWLLTHIHHPFPDEDEKKILEQQTNLNKTQIMNWFANARRRDKMVRSRDDLPCPTKAMDVPRRPDTPAPRRATDSMNPLERWVESPPENEPASAVDIARAMASSPPASASDSDQTWGLSGSTYGSSRSRGSQSSADSHGSRSIEGSFDPLVNIRSRRMRRKRTMRQGNKRTVLMNHAKRFPCTFCTQSFAKKYDWQRHENSVHLPLERWICCPNGPRMKNPTNHDILCCVFCGLADPDDLHIESHHYTACQKRTVPERSFNRKDHLRQHLRLFHQDTSFIEWSMMSWRIRVPAIRSRCGFCDHQMADWEDRVHHISDHFKLGKTMADWHGDWGFDPEIAEIVENGMPPYLIEIERLTPLPFEGEKTLAATPCSAYELLKLELSYFMQRFHEDMSRLPSTKDMQLEGCRIILASETMSQDSHLSVSWLRDLIFSDPKALADARFSPIRTAAESRFYPIRVKGKNTLFESCPFEKQLLDAVSSKLSISPSTYLDDQEIRHQSCLIVGQMEDISITPSEFIATWLIDLIHSDNSWISLFRQRANIPRSPRHMSDKATANDFQASIRDYSRVEQALITYLEQQRHVGVEPSDDDLRNQARIVMNQGHDKWFQTRADNDLWLHSFRRRYPPMMNEDVHLTSVEKATTNDSHTTATATILNEISGPGKSRHIPLSSADHEALLNARSLVSGATHFAANDWNFYQWLEDDLRRWAISTMSPHNPMQHIPSDEEFQHHARMATFNDDDPLNQTIADNPTWLAMLKKSLNI</sequence>
<keyword evidence="11" id="KW-1185">Reference proteome</keyword>
<keyword evidence="4" id="KW-0479">Metal-binding</keyword>
<comment type="subcellular location">
    <subcellularLocation>
        <location evidence="5">Nucleus</location>
    </subcellularLocation>
</comment>
<dbReference type="InterPro" id="IPR006600">
    <property type="entry name" value="HTH_CenpB_DNA-bd_dom"/>
</dbReference>
<dbReference type="InterPro" id="IPR001356">
    <property type="entry name" value="HD"/>
</dbReference>
<keyword evidence="1 5" id="KW-0238">DNA-binding</keyword>
<comment type="caution">
    <text evidence="10">The sequence shown here is derived from an EMBL/GenBank/DDBJ whole genome shotgun (WGS) entry which is preliminary data.</text>
</comment>
<feature type="compositionally biased region" description="Polar residues" evidence="6">
    <location>
        <begin position="1"/>
        <end position="13"/>
    </location>
</feature>
<evidence type="ECO:0000259" key="8">
    <source>
        <dbReference type="PROSITE" id="PS50157"/>
    </source>
</evidence>
<dbReference type="AlphaFoldDB" id="A0A8H5WYF1"/>
<dbReference type="InterPro" id="IPR050224">
    <property type="entry name" value="TALE_homeobox"/>
</dbReference>
<accession>A0A8H5WYF1</accession>
<keyword evidence="4" id="KW-0862">Zinc</keyword>
<organism evidence="10 11">
    <name type="scientific">Fusarium denticulatum</name>
    <dbReference type="NCBI Taxonomy" id="48507"/>
    <lineage>
        <taxon>Eukaryota</taxon>
        <taxon>Fungi</taxon>
        <taxon>Dikarya</taxon>
        <taxon>Ascomycota</taxon>
        <taxon>Pezizomycotina</taxon>
        <taxon>Sordariomycetes</taxon>
        <taxon>Hypocreomycetidae</taxon>
        <taxon>Hypocreales</taxon>
        <taxon>Nectriaceae</taxon>
        <taxon>Fusarium</taxon>
        <taxon>Fusarium fujikuroi species complex</taxon>
    </lineage>
</organism>
<dbReference type="SUPFAM" id="SSF46689">
    <property type="entry name" value="Homeodomain-like"/>
    <property type="match status" value="1"/>
</dbReference>
<feature type="compositionally biased region" description="Polar residues" evidence="6">
    <location>
        <begin position="124"/>
        <end position="141"/>
    </location>
</feature>
<evidence type="ECO:0000313" key="11">
    <source>
        <dbReference type="Proteomes" id="UP000562682"/>
    </source>
</evidence>
<evidence type="ECO:0000256" key="4">
    <source>
        <dbReference type="PROSITE-ProRule" id="PRU00042"/>
    </source>
</evidence>
<dbReference type="PROSITE" id="PS00028">
    <property type="entry name" value="ZINC_FINGER_C2H2_1"/>
    <property type="match status" value="1"/>
</dbReference>
<dbReference type="Pfam" id="PF05920">
    <property type="entry name" value="Homeobox_KN"/>
    <property type="match status" value="1"/>
</dbReference>
<dbReference type="InterPro" id="IPR013087">
    <property type="entry name" value="Znf_C2H2_type"/>
</dbReference>
<feature type="domain" description="Homeobox" evidence="7">
    <location>
        <begin position="139"/>
        <end position="202"/>
    </location>
</feature>
<keyword evidence="4" id="KW-0863">Zinc-finger</keyword>
<dbReference type="Pfam" id="PF03221">
    <property type="entry name" value="HTH_Tnp_Tc5"/>
    <property type="match status" value="1"/>
</dbReference>
<evidence type="ECO:0000256" key="2">
    <source>
        <dbReference type="ARBA" id="ARBA00023155"/>
    </source>
</evidence>
<evidence type="ECO:0000256" key="5">
    <source>
        <dbReference type="PROSITE-ProRule" id="PRU00108"/>
    </source>
</evidence>
<evidence type="ECO:0000259" key="7">
    <source>
        <dbReference type="PROSITE" id="PS50071"/>
    </source>
</evidence>
<dbReference type="PROSITE" id="PS51253">
    <property type="entry name" value="HTH_CENPB"/>
    <property type="match status" value="1"/>
</dbReference>
<feature type="region of interest" description="Disordered" evidence="6">
    <location>
        <begin position="124"/>
        <end position="143"/>
    </location>
</feature>
<gene>
    <name evidence="10" type="ORF">FDENT_9993</name>
</gene>
<evidence type="ECO:0000313" key="10">
    <source>
        <dbReference type="EMBL" id="KAF5674599.1"/>
    </source>
</evidence>